<gene>
    <name evidence="1" type="ORF">DILT_LOCUS8880</name>
</gene>
<proteinExistence type="predicted"/>
<dbReference type="InterPro" id="IPR027417">
    <property type="entry name" value="P-loop_NTPase"/>
</dbReference>
<name>A0A3P7NWC7_DIBLA</name>
<accession>A0A3P7NWC7</accession>
<dbReference type="PRINTS" id="PR00449">
    <property type="entry name" value="RASTRNSFRMNG"/>
</dbReference>
<evidence type="ECO:0000313" key="1">
    <source>
        <dbReference type="EMBL" id="VDN13049.1"/>
    </source>
</evidence>
<dbReference type="Pfam" id="PF08477">
    <property type="entry name" value="Roc"/>
    <property type="match status" value="1"/>
</dbReference>
<dbReference type="EMBL" id="UYRU01055462">
    <property type="protein sequence ID" value="VDN13049.1"/>
    <property type="molecule type" value="Genomic_DNA"/>
</dbReference>
<sequence>MNRMEGAKKTNARPRRNEDAEYFDARFKVILLGESGVGKTSLIRSAMGQDFNPSMISTIGKSLVWTEITAR</sequence>
<dbReference type="AlphaFoldDB" id="A0A3P7NWC7"/>
<keyword evidence="2" id="KW-1185">Reference proteome</keyword>
<evidence type="ECO:0000313" key="2">
    <source>
        <dbReference type="Proteomes" id="UP000281553"/>
    </source>
</evidence>
<dbReference type="PROSITE" id="PS00675">
    <property type="entry name" value="SIGMA54_INTERACT_1"/>
    <property type="match status" value="1"/>
</dbReference>
<dbReference type="Gene3D" id="3.40.50.300">
    <property type="entry name" value="P-loop containing nucleotide triphosphate hydrolases"/>
    <property type="match status" value="1"/>
</dbReference>
<protein>
    <submittedName>
        <fullName evidence="1">Uncharacterized protein</fullName>
    </submittedName>
</protein>
<organism evidence="1 2">
    <name type="scientific">Dibothriocephalus latus</name>
    <name type="common">Fish tapeworm</name>
    <name type="synonym">Diphyllobothrium latum</name>
    <dbReference type="NCBI Taxonomy" id="60516"/>
    <lineage>
        <taxon>Eukaryota</taxon>
        <taxon>Metazoa</taxon>
        <taxon>Spiralia</taxon>
        <taxon>Lophotrochozoa</taxon>
        <taxon>Platyhelminthes</taxon>
        <taxon>Cestoda</taxon>
        <taxon>Eucestoda</taxon>
        <taxon>Diphyllobothriidea</taxon>
        <taxon>Diphyllobothriidae</taxon>
        <taxon>Dibothriocephalus</taxon>
    </lineage>
</organism>
<reference evidence="1 2" key="1">
    <citation type="submission" date="2018-11" db="EMBL/GenBank/DDBJ databases">
        <authorList>
            <consortium name="Pathogen Informatics"/>
        </authorList>
    </citation>
    <scope>NUCLEOTIDE SEQUENCE [LARGE SCALE GENOMIC DNA]</scope>
</reference>
<dbReference type="OrthoDB" id="6232500at2759"/>
<dbReference type="SUPFAM" id="SSF52540">
    <property type="entry name" value="P-loop containing nucleoside triphosphate hydrolases"/>
    <property type="match status" value="1"/>
</dbReference>
<dbReference type="Proteomes" id="UP000281553">
    <property type="component" value="Unassembled WGS sequence"/>
</dbReference>
<dbReference type="InterPro" id="IPR025662">
    <property type="entry name" value="Sigma_54_int_dom_ATP-bd_1"/>
</dbReference>